<name>A0AAD2G3U8_9STRA</name>
<gene>
    <name evidence="3" type="ORF">CYCCA115_LOCUS19376</name>
</gene>
<sequence>MVNRGNILLGVILHSICAVGVGADDRIQRKRRGSLHSSQTAHQSSSDEMNSPIKTRRVQTTENGQCLDRFSATFLQFSALPQAIYNDPFTRNPQELGTRYIYNDNLRFLPSLDVVPGSRASGTCTRVQSRVGNDQIGLQLGMGHCEFTYRLANGDREVIFTATGEIVDSIGGALSITGGARSAFGAYGEAIITPVTVQPDGSVVSNEGDIFLEPNFYKVEATLVFPCK</sequence>
<proteinExistence type="predicted"/>
<evidence type="ECO:0000313" key="4">
    <source>
        <dbReference type="Proteomes" id="UP001295423"/>
    </source>
</evidence>
<evidence type="ECO:0000256" key="1">
    <source>
        <dbReference type="SAM" id="MobiDB-lite"/>
    </source>
</evidence>
<keyword evidence="2" id="KW-0732">Signal</keyword>
<feature type="region of interest" description="Disordered" evidence="1">
    <location>
        <begin position="30"/>
        <end position="53"/>
    </location>
</feature>
<dbReference type="AlphaFoldDB" id="A0AAD2G3U8"/>
<dbReference type="EMBL" id="CAKOGP040002091">
    <property type="protein sequence ID" value="CAJ1961797.1"/>
    <property type="molecule type" value="Genomic_DNA"/>
</dbReference>
<comment type="caution">
    <text evidence="3">The sequence shown here is derived from an EMBL/GenBank/DDBJ whole genome shotgun (WGS) entry which is preliminary data.</text>
</comment>
<evidence type="ECO:0000313" key="3">
    <source>
        <dbReference type="EMBL" id="CAJ1961797.1"/>
    </source>
</evidence>
<feature type="signal peptide" evidence="2">
    <location>
        <begin position="1"/>
        <end position="23"/>
    </location>
</feature>
<dbReference type="Proteomes" id="UP001295423">
    <property type="component" value="Unassembled WGS sequence"/>
</dbReference>
<organism evidence="3 4">
    <name type="scientific">Cylindrotheca closterium</name>
    <dbReference type="NCBI Taxonomy" id="2856"/>
    <lineage>
        <taxon>Eukaryota</taxon>
        <taxon>Sar</taxon>
        <taxon>Stramenopiles</taxon>
        <taxon>Ochrophyta</taxon>
        <taxon>Bacillariophyta</taxon>
        <taxon>Bacillariophyceae</taxon>
        <taxon>Bacillariophycidae</taxon>
        <taxon>Bacillariales</taxon>
        <taxon>Bacillariaceae</taxon>
        <taxon>Cylindrotheca</taxon>
    </lineage>
</organism>
<keyword evidence="4" id="KW-1185">Reference proteome</keyword>
<reference evidence="3" key="1">
    <citation type="submission" date="2023-08" db="EMBL/GenBank/DDBJ databases">
        <authorList>
            <person name="Audoor S."/>
            <person name="Bilcke G."/>
        </authorList>
    </citation>
    <scope>NUCLEOTIDE SEQUENCE</scope>
</reference>
<feature type="compositionally biased region" description="Polar residues" evidence="1">
    <location>
        <begin position="35"/>
        <end position="53"/>
    </location>
</feature>
<protein>
    <submittedName>
        <fullName evidence="3">Uncharacterized protein</fullName>
    </submittedName>
</protein>
<accession>A0AAD2G3U8</accession>
<feature type="chain" id="PRO_5042292528" evidence="2">
    <location>
        <begin position="24"/>
        <end position="228"/>
    </location>
</feature>
<evidence type="ECO:0000256" key="2">
    <source>
        <dbReference type="SAM" id="SignalP"/>
    </source>
</evidence>